<dbReference type="AlphaFoldDB" id="A0A6G0VYX7"/>
<protein>
    <submittedName>
        <fullName evidence="2">SWIM-type domain-containing protein</fullName>
    </submittedName>
</protein>
<comment type="caution">
    <text evidence="2">The sequence shown here is derived from an EMBL/GenBank/DDBJ whole genome shotgun (WGS) entry which is preliminary data.</text>
</comment>
<dbReference type="OrthoDB" id="261614at2759"/>
<dbReference type="InterPro" id="IPR011335">
    <property type="entry name" value="Restrct_endonuc-II-like"/>
</dbReference>
<dbReference type="InterPro" id="IPR011604">
    <property type="entry name" value="PDDEXK-like_dom_sf"/>
</dbReference>
<dbReference type="Pfam" id="PF09588">
    <property type="entry name" value="YqaJ"/>
    <property type="match status" value="1"/>
</dbReference>
<name>A0A6G0VYX7_APHCR</name>
<accession>A0A6G0VYX7</accession>
<dbReference type="PANTHER" id="PTHR47526">
    <property type="entry name" value="ATP-DEPENDENT DNA HELICASE"/>
    <property type="match status" value="1"/>
</dbReference>
<keyword evidence="3" id="KW-1185">Reference proteome</keyword>
<evidence type="ECO:0000313" key="3">
    <source>
        <dbReference type="Proteomes" id="UP000478052"/>
    </source>
</evidence>
<dbReference type="PANTHER" id="PTHR47526:SF3">
    <property type="entry name" value="PHD-TYPE DOMAIN-CONTAINING PROTEIN"/>
    <property type="match status" value="1"/>
</dbReference>
<sequence length="396" mass="45319">MTSNPDIIITCGFQTIFYEAVQNNKKGMTLANCGHVINCTEVIINDGISFIKSLVIRQASVSNPPYEVKLEVSKSLKLYYCPAGAGKKCKHIAALVHYINQEDVKSKTDFEKQWGKPSKAGEEKYKKGKTISELFIPKKKFKANDLQEINHIELVSNYNILDIPCSFTKLLSVETKTELERECESCVKGLVDQTEINELYSRHGPSLDFILVRQKLMNFSNFNNFYKFPLNINEYNYYLNNIVVNDNKMIKIFIQTIKQSESKTWVEQRQKRISATKTHQVINTRMSYQKVANILMSNSVLKGKASINVCYGLMTEKIAIESYLKTYTECDYIECGLVIHTEYPWLCASPDGLIIKNGKVDRVLEIKCPISCTNTPIETDRKLNLSYLKYDSYGKV</sequence>
<gene>
    <name evidence="2" type="ORF">FWK35_00033168</name>
</gene>
<dbReference type="SUPFAM" id="SSF52980">
    <property type="entry name" value="Restriction endonuclease-like"/>
    <property type="match status" value="1"/>
</dbReference>
<organism evidence="2 3">
    <name type="scientific">Aphis craccivora</name>
    <name type="common">Cowpea aphid</name>
    <dbReference type="NCBI Taxonomy" id="307492"/>
    <lineage>
        <taxon>Eukaryota</taxon>
        <taxon>Metazoa</taxon>
        <taxon>Ecdysozoa</taxon>
        <taxon>Arthropoda</taxon>
        <taxon>Hexapoda</taxon>
        <taxon>Insecta</taxon>
        <taxon>Pterygota</taxon>
        <taxon>Neoptera</taxon>
        <taxon>Paraneoptera</taxon>
        <taxon>Hemiptera</taxon>
        <taxon>Sternorrhyncha</taxon>
        <taxon>Aphidomorpha</taxon>
        <taxon>Aphidoidea</taxon>
        <taxon>Aphididae</taxon>
        <taxon>Aphidini</taxon>
        <taxon>Aphis</taxon>
        <taxon>Aphis</taxon>
    </lineage>
</organism>
<dbReference type="Proteomes" id="UP000478052">
    <property type="component" value="Unassembled WGS sequence"/>
</dbReference>
<proteinExistence type="predicted"/>
<dbReference type="GO" id="GO:0006281">
    <property type="term" value="P:DNA repair"/>
    <property type="evidence" value="ECO:0007669"/>
    <property type="project" value="UniProtKB-ARBA"/>
</dbReference>
<dbReference type="EMBL" id="VUJU01010313">
    <property type="protein sequence ID" value="KAF0714848.1"/>
    <property type="molecule type" value="Genomic_DNA"/>
</dbReference>
<evidence type="ECO:0000259" key="1">
    <source>
        <dbReference type="Pfam" id="PF09588"/>
    </source>
</evidence>
<reference evidence="2 3" key="1">
    <citation type="submission" date="2019-08" db="EMBL/GenBank/DDBJ databases">
        <title>Whole genome of Aphis craccivora.</title>
        <authorList>
            <person name="Voronova N.V."/>
            <person name="Shulinski R.S."/>
            <person name="Bandarenka Y.V."/>
            <person name="Zhorov D.G."/>
            <person name="Warner D."/>
        </authorList>
    </citation>
    <scope>NUCLEOTIDE SEQUENCE [LARGE SCALE GENOMIC DNA]</scope>
    <source>
        <strain evidence="2">180601</strain>
        <tissue evidence="2">Whole Body</tissue>
    </source>
</reference>
<evidence type="ECO:0000313" key="2">
    <source>
        <dbReference type="EMBL" id="KAF0714848.1"/>
    </source>
</evidence>
<dbReference type="Gene3D" id="3.90.320.10">
    <property type="match status" value="1"/>
</dbReference>
<dbReference type="InterPro" id="IPR019080">
    <property type="entry name" value="YqaJ_viral_recombinase"/>
</dbReference>
<feature type="domain" description="YqaJ viral recombinase" evidence="1">
    <location>
        <begin position="265"/>
        <end position="380"/>
    </location>
</feature>
<dbReference type="CDD" id="cd22343">
    <property type="entry name" value="PDDEXK_lambda_exonuclease-like"/>
    <property type="match status" value="1"/>
</dbReference>